<dbReference type="InterPro" id="IPR039556">
    <property type="entry name" value="ICL/PEPM"/>
</dbReference>
<keyword evidence="2" id="KW-1185">Reference proteome</keyword>
<dbReference type="AlphaFoldDB" id="A0A562R9V0"/>
<sequence length="275" mass="29262">MPTQADKAARFRELHQRPGAFIIPNPWDGGTAKLLASMGFEALATTSLGLANTLGSTTVSLDAILENCRIIAEATDLPVNADLENCGADDPKTAARAITRAAEAGCVGGSIEDFTGDPRKPIYDFQLAVERVQAAVEAARALPFPFTLTARAENLLKGNNDLDDTIRRLQAFEAAGADVLYSPGVHDLETIRTVVSSVKRPFNLVMGFADPTLTVEQIAAAGVKRISVGGAMARVALAAFLKSAREMKENGSFTYVREMAPIKELRDAFASVSPP</sequence>
<dbReference type="Gene3D" id="6.10.250.2750">
    <property type="match status" value="1"/>
</dbReference>
<accession>A0A562R9V0</accession>
<dbReference type="GO" id="GO:0016829">
    <property type="term" value="F:lyase activity"/>
    <property type="evidence" value="ECO:0007669"/>
    <property type="project" value="UniProtKB-KW"/>
</dbReference>
<dbReference type="CDD" id="cd00377">
    <property type="entry name" value="ICL_PEPM"/>
    <property type="match status" value="1"/>
</dbReference>
<dbReference type="InterPro" id="IPR015813">
    <property type="entry name" value="Pyrv/PenolPyrv_kinase-like_dom"/>
</dbReference>
<dbReference type="Pfam" id="PF13714">
    <property type="entry name" value="PEP_mutase"/>
    <property type="match status" value="1"/>
</dbReference>
<keyword evidence="1" id="KW-0456">Lyase</keyword>
<dbReference type="InterPro" id="IPR040442">
    <property type="entry name" value="Pyrv_kinase-like_dom_sf"/>
</dbReference>
<dbReference type="EMBL" id="VLLA01000014">
    <property type="protein sequence ID" value="TWI65837.1"/>
    <property type="molecule type" value="Genomic_DNA"/>
</dbReference>
<dbReference type="Proteomes" id="UP000316291">
    <property type="component" value="Unassembled WGS sequence"/>
</dbReference>
<proteinExistence type="predicted"/>
<protein>
    <submittedName>
        <fullName evidence="1">2-methylisocitrate lyase-like PEP mutase family enzyme</fullName>
    </submittedName>
</protein>
<name>A0A562R9V0_9BRAD</name>
<dbReference type="RefSeq" id="WP_020607860.1">
    <property type="nucleotide sequence ID" value="NZ_VLLA01000014.1"/>
</dbReference>
<evidence type="ECO:0000313" key="1">
    <source>
        <dbReference type="EMBL" id="TWI65837.1"/>
    </source>
</evidence>
<comment type="caution">
    <text evidence="1">The sequence shown here is derived from an EMBL/GenBank/DDBJ whole genome shotgun (WGS) entry which is preliminary data.</text>
</comment>
<dbReference type="OrthoDB" id="9785398at2"/>
<dbReference type="PANTHER" id="PTHR42905:SF16">
    <property type="entry name" value="CARBOXYPHOSPHONOENOLPYRUVATE PHOSPHONOMUTASE-LIKE PROTEIN (AFU_ORTHOLOGUE AFUA_5G07230)"/>
    <property type="match status" value="1"/>
</dbReference>
<reference evidence="1 2" key="1">
    <citation type="journal article" date="2015" name="Stand. Genomic Sci.">
        <title>Genomic Encyclopedia of Bacterial and Archaeal Type Strains, Phase III: the genomes of soil and plant-associated and newly described type strains.</title>
        <authorList>
            <person name="Whitman W.B."/>
            <person name="Woyke T."/>
            <person name="Klenk H.P."/>
            <person name="Zhou Y."/>
            <person name="Lilburn T.G."/>
            <person name="Beck B.J."/>
            <person name="De Vos P."/>
            <person name="Vandamme P."/>
            <person name="Eisen J.A."/>
            <person name="Garrity G."/>
            <person name="Hugenholtz P."/>
            <person name="Kyrpides N.C."/>
        </authorList>
    </citation>
    <scope>NUCLEOTIDE SEQUENCE [LARGE SCALE GENOMIC DNA]</scope>
    <source>
        <strain evidence="1 2">CGMCC 1.10948</strain>
    </source>
</reference>
<dbReference type="PANTHER" id="PTHR42905">
    <property type="entry name" value="PHOSPHOENOLPYRUVATE CARBOXYLASE"/>
    <property type="match status" value="1"/>
</dbReference>
<dbReference type="Gene3D" id="3.20.20.60">
    <property type="entry name" value="Phosphoenolpyruvate-binding domains"/>
    <property type="match status" value="1"/>
</dbReference>
<organism evidence="1 2">
    <name type="scientific">Bradyrhizobium huanghuaihaiense</name>
    <dbReference type="NCBI Taxonomy" id="990078"/>
    <lineage>
        <taxon>Bacteria</taxon>
        <taxon>Pseudomonadati</taxon>
        <taxon>Pseudomonadota</taxon>
        <taxon>Alphaproteobacteria</taxon>
        <taxon>Hyphomicrobiales</taxon>
        <taxon>Nitrobacteraceae</taxon>
        <taxon>Bradyrhizobium</taxon>
    </lineage>
</organism>
<evidence type="ECO:0000313" key="2">
    <source>
        <dbReference type="Proteomes" id="UP000316291"/>
    </source>
</evidence>
<dbReference type="SUPFAM" id="SSF51621">
    <property type="entry name" value="Phosphoenolpyruvate/pyruvate domain"/>
    <property type="match status" value="1"/>
</dbReference>
<gene>
    <name evidence="1" type="ORF">IQ16_05092</name>
</gene>